<evidence type="ECO:0000256" key="2">
    <source>
        <dbReference type="ARBA" id="ARBA00022475"/>
    </source>
</evidence>
<feature type="transmembrane region" description="Helical" evidence="6">
    <location>
        <begin position="153"/>
        <end position="172"/>
    </location>
</feature>
<proteinExistence type="predicted"/>
<evidence type="ECO:0000313" key="8">
    <source>
        <dbReference type="Proteomes" id="UP000231932"/>
    </source>
</evidence>
<keyword evidence="5 6" id="KW-0472">Membrane</keyword>
<dbReference type="EMBL" id="CP024955">
    <property type="protein sequence ID" value="ATY86109.1"/>
    <property type="molecule type" value="Genomic_DNA"/>
</dbReference>
<sequence length="317" mass="34330">MRMLVLLLLGGALVLPVAVPDEYLIHTLIMAGFNIMLVLSLFLISGFVGQISMGHAAFFGIGAYVSALVSLHHVPVWLGFLVASLVSLVVGLAIGYPVLRLKGHFFAIATLGFGEIVRLLINNWVDITGGPMGITNIQAPEGLFGLDLSSKQTYYYLVLLFVIGTIYLLVTLRDSKFGRGFIAIRLDEITAGAMGINTASYKILAYMLSCMVAGLSGALYAHYIRFLSPEMFTLNKSIDVLVMLLIGGVNSIWGCVVSALVITLMNESLQSLDIYQMFMFGILILLIVLFVPKGLGGLFQRYVAAGRGLKRGTHLAD</sequence>
<evidence type="ECO:0000256" key="6">
    <source>
        <dbReference type="SAM" id="Phobius"/>
    </source>
</evidence>
<feature type="transmembrane region" description="Helical" evidence="6">
    <location>
        <begin position="274"/>
        <end position="292"/>
    </location>
</feature>
<dbReference type="RefSeq" id="WP_100668858.1">
    <property type="nucleotide sequence ID" value="NZ_CP024955.1"/>
</dbReference>
<feature type="transmembrane region" description="Helical" evidence="6">
    <location>
        <begin position="241"/>
        <end position="262"/>
    </location>
</feature>
<dbReference type="KEGG" id="kyr:CVV65_15220"/>
<evidence type="ECO:0000256" key="1">
    <source>
        <dbReference type="ARBA" id="ARBA00004651"/>
    </source>
</evidence>
<reference evidence="8" key="1">
    <citation type="submission" date="2017-11" db="EMBL/GenBank/DDBJ databases">
        <title>Complete Genome Sequence of Kyrpidia sp. Strain EA-1, a thermophilic, hydrogen-oxidizing Bacterium, isolated from the Azores.</title>
        <authorList>
            <person name="Reiner J.E."/>
            <person name="Lapp C.J."/>
            <person name="Bunk B."/>
            <person name="Gescher J."/>
        </authorList>
    </citation>
    <scope>NUCLEOTIDE SEQUENCE [LARGE SCALE GENOMIC DNA]</scope>
    <source>
        <strain evidence="8">EA-1</strain>
    </source>
</reference>
<dbReference type="OrthoDB" id="9789927at2"/>
<evidence type="ECO:0000256" key="3">
    <source>
        <dbReference type="ARBA" id="ARBA00022692"/>
    </source>
</evidence>
<feature type="transmembrane region" description="Helical" evidence="6">
    <location>
        <begin position="80"/>
        <end position="99"/>
    </location>
</feature>
<dbReference type="AlphaFoldDB" id="A0A2K8N9U0"/>
<evidence type="ECO:0000313" key="7">
    <source>
        <dbReference type="EMBL" id="ATY86109.1"/>
    </source>
</evidence>
<organism evidence="7 8">
    <name type="scientific">Kyrpidia spormannii</name>
    <dbReference type="NCBI Taxonomy" id="2055160"/>
    <lineage>
        <taxon>Bacteria</taxon>
        <taxon>Bacillati</taxon>
        <taxon>Bacillota</taxon>
        <taxon>Bacilli</taxon>
        <taxon>Bacillales</taxon>
        <taxon>Alicyclobacillaceae</taxon>
        <taxon>Kyrpidia</taxon>
    </lineage>
</organism>
<dbReference type="GO" id="GO:0005886">
    <property type="term" value="C:plasma membrane"/>
    <property type="evidence" value="ECO:0007669"/>
    <property type="project" value="UniProtKB-SubCell"/>
</dbReference>
<keyword evidence="3 6" id="KW-0812">Transmembrane</keyword>
<keyword evidence="8" id="KW-1185">Reference proteome</keyword>
<dbReference type="PANTHER" id="PTHR30482">
    <property type="entry name" value="HIGH-AFFINITY BRANCHED-CHAIN AMINO ACID TRANSPORT SYSTEM PERMEASE"/>
    <property type="match status" value="1"/>
</dbReference>
<feature type="transmembrane region" description="Helical" evidence="6">
    <location>
        <begin position="56"/>
        <end position="74"/>
    </location>
</feature>
<comment type="subcellular location">
    <subcellularLocation>
        <location evidence="1">Cell membrane</location>
        <topology evidence="1">Multi-pass membrane protein</topology>
    </subcellularLocation>
</comment>
<accession>A0A2K8N9U0</accession>
<dbReference type="PANTHER" id="PTHR30482:SF10">
    <property type="entry name" value="HIGH-AFFINITY BRANCHED-CHAIN AMINO ACID TRANSPORT PROTEIN BRAE"/>
    <property type="match status" value="1"/>
</dbReference>
<dbReference type="InterPro" id="IPR043428">
    <property type="entry name" value="LivM-like"/>
</dbReference>
<dbReference type="InterPro" id="IPR001851">
    <property type="entry name" value="ABC_transp_permease"/>
</dbReference>
<feature type="transmembrane region" description="Helical" evidence="6">
    <location>
        <begin position="30"/>
        <end position="49"/>
    </location>
</feature>
<dbReference type="Proteomes" id="UP000231932">
    <property type="component" value="Chromosome"/>
</dbReference>
<keyword evidence="4 6" id="KW-1133">Transmembrane helix</keyword>
<name>A0A2K8N9U0_9BACL</name>
<dbReference type="GO" id="GO:0015658">
    <property type="term" value="F:branched-chain amino acid transmembrane transporter activity"/>
    <property type="evidence" value="ECO:0007669"/>
    <property type="project" value="InterPro"/>
</dbReference>
<feature type="transmembrane region" description="Helical" evidence="6">
    <location>
        <begin position="203"/>
        <end position="221"/>
    </location>
</feature>
<keyword evidence="2" id="KW-1003">Cell membrane</keyword>
<dbReference type="Pfam" id="PF02653">
    <property type="entry name" value="BPD_transp_2"/>
    <property type="match status" value="1"/>
</dbReference>
<dbReference type="CDD" id="cd06581">
    <property type="entry name" value="TM_PBP1_LivM_like"/>
    <property type="match status" value="1"/>
</dbReference>
<gene>
    <name evidence="7" type="ORF">CVV65_15220</name>
</gene>
<evidence type="ECO:0000256" key="5">
    <source>
        <dbReference type="ARBA" id="ARBA00023136"/>
    </source>
</evidence>
<protein>
    <submittedName>
        <fullName evidence="7">Branched-chain amino acid ABC transporter permease</fullName>
    </submittedName>
</protein>
<evidence type="ECO:0000256" key="4">
    <source>
        <dbReference type="ARBA" id="ARBA00022989"/>
    </source>
</evidence>